<comment type="caution">
    <text evidence="1">The sequence shown here is derived from an EMBL/GenBank/DDBJ whole genome shotgun (WGS) entry which is preliminary data.</text>
</comment>
<evidence type="ECO:0000313" key="2">
    <source>
        <dbReference type="Proteomes" id="UP001153269"/>
    </source>
</evidence>
<dbReference type="Proteomes" id="UP001153269">
    <property type="component" value="Unassembled WGS sequence"/>
</dbReference>
<name>A0A9N7Z430_PLEPL</name>
<keyword evidence="2" id="KW-1185">Reference proteome</keyword>
<organism evidence="1 2">
    <name type="scientific">Pleuronectes platessa</name>
    <name type="common">European plaice</name>
    <dbReference type="NCBI Taxonomy" id="8262"/>
    <lineage>
        <taxon>Eukaryota</taxon>
        <taxon>Metazoa</taxon>
        <taxon>Chordata</taxon>
        <taxon>Craniata</taxon>
        <taxon>Vertebrata</taxon>
        <taxon>Euteleostomi</taxon>
        <taxon>Actinopterygii</taxon>
        <taxon>Neopterygii</taxon>
        <taxon>Teleostei</taxon>
        <taxon>Neoteleostei</taxon>
        <taxon>Acanthomorphata</taxon>
        <taxon>Carangaria</taxon>
        <taxon>Pleuronectiformes</taxon>
        <taxon>Pleuronectoidei</taxon>
        <taxon>Pleuronectidae</taxon>
        <taxon>Pleuronectes</taxon>
    </lineage>
</organism>
<dbReference type="AlphaFoldDB" id="A0A9N7Z430"/>
<evidence type="ECO:0000313" key="1">
    <source>
        <dbReference type="EMBL" id="CAB1454858.1"/>
    </source>
</evidence>
<gene>
    <name evidence="1" type="ORF">PLEPLA_LOCUS42625</name>
</gene>
<dbReference type="EMBL" id="CADEAL010004228">
    <property type="protein sequence ID" value="CAB1454858.1"/>
    <property type="molecule type" value="Genomic_DNA"/>
</dbReference>
<proteinExistence type="predicted"/>
<accession>A0A9N7Z430</accession>
<reference evidence="1" key="1">
    <citation type="submission" date="2020-03" db="EMBL/GenBank/DDBJ databases">
        <authorList>
            <person name="Weist P."/>
        </authorList>
    </citation>
    <scope>NUCLEOTIDE SEQUENCE</scope>
</reference>
<protein>
    <submittedName>
        <fullName evidence="1">Uncharacterized protein</fullName>
    </submittedName>
</protein>
<sequence>MKDSYVTEKLSFSVKLLLKRSLIYWAAGRASQVAILARLEPAEAEGRAEAAEGAGSREAPGRWDHGLLWDLMFRRFSVGAVASNRLQALRHPQGLSNACSESVADCTDGQMSGPF</sequence>